<evidence type="ECO:0000313" key="10">
    <source>
        <dbReference type="Proteomes" id="UP001642540"/>
    </source>
</evidence>
<comment type="similarity">
    <text evidence="2 5">Belongs to the metallo-beta-lactamase superfamily. RNA-metabolizing metallo-beta-lactamase-like family. CPSF2/YSH1 subfamily.</text>
</comment>
<reference evidence="9 10" key="1">
    <citation type="submission" date="2024-08" db="EMBL/GenBank/DDBJ databases">
        <authorList>
            <person name="Cucini C."/>
            <person name="Frati F."/>
        </authorList>
    </citation>
    <scope>NUCLEOTIDE SEQUENCE [LARGE SCALE GENOMIC DNA]</scope>
</reference>
<dbReference type="Gene3D" id="3.60.15.10">
    <property type="entry name" value="Ribonuclease Z/Hydroxyacylglutathione hydrolase-like"/>
    <property type="match status" value="1"/>
</dbReference>
<evidence type="ECO:0000256" key="6">
    <source>
        <dbReference type="SAM" id="MobiDB-lite"/>
    </source>
</evidence>
<dbReference type="PANTHER" id="PTHR45922">
    <property type="entry name" value="CLEAVAGE AND POLYADENYLATION SPECIFICITY FACTOR SUBUNIT 2"/>
    <property type="match status" value="1"/>
</dbReference>
<dbReference type="CDD" id="cd16293">
    <property type="entry name" value="CPSF2-like_MBL-fold"/>
    <property type="match status" value="1"/>
</dbReference>
<evidence type="ECO:0000259" key="8">
    <source>
        <dbReference type="SMART" id="SM01027"/>
    </source>
</evidence>
<gene>
    <name evidence="9" type="ORF">ODALV1_LOCUS20455</name>
</gene>
<dbReference type="EMBL" id="CAXLJM020000068">
    <property type="protein sequence ID" value="CAL8124087.1"/>
    <property type="molecule type" value="Genomic_DNA"/>
</dbReference>
<keyword evidence="10" id="KW-1185">Reference proteome</keyword>
<feature type="domain" description="Metallo-beta-lactamase" evidence="7">
    <location>
        <begin position="17"/>
        <end position="222"/>
    </location>
</feature>
<dbReference type="Pfam" id="PF16661">
    <property type="entry name" value="Lactamase_B_6"/>
    <property type="match status" value="1"/>
</dbReference>
<accession>A0ABP1RFN1</accession>
<evidence type="ECO:0000256" key="3">
    <source>
        <dbReference type="ARBA" id="ARBA00022664"/>
    </source>
</evidence>
<evidence type="ECO:0000259" key="7">
    <source>
        <dbReference type="SMART" id="SM00849"/>
    </source>
</evidence>
<dbReference type="Pfam" id="PF07521">
    <property type="entry name" value="RMMBL"/>
    <property type="match status" value="1"/>
</dbReference>
<evidence type="ECO:0000256" key="5">
    <source>
        <dbReference type="RuleBase" id="RU365006"/>
    </source>
</evidence>
<sequence length="734" mass="83683">MTSIIRLTPIWGTMGESPPCYFLQIDDFRFLLDTGWDEKFDLQFIANLTKYVDKVDAVLLSHPDTYHLGALPYLVGKCGMKAPVYATIPIWKMGQMFMYDSYLNHHNTEEFTLFNLDDVDEAFDKIIQLQFGQVVNLKGKGHGISITALPAGHTLGGTVWKISKTGEEDIYYAIDHNNKKERHLNGCEMEKIQRPGILITNAFNALYVQEKRRKRDDMLMNVLTQTLRMSGNVLIGTDTAGRSLELTLMLDQMWRMKDSPLAPYSLVFLNNVAFNVLEFAKSQIEWMGEKLQKAYETTRVNPFQLRNVQVCHTLLELSQIPSPKVVVTSAADLESGFARELFLQWCQNSNNSVILTNRTSPGTLARKLIEDHSPGKCITIDVKQKLRLEGRELEEHHVRKKNEKEQKRKFEEDSSDSETEFTLKKHNVMKSNGNHVNGNGFADDIYKTATNGVKCLYADERKRKFDDYGEIVRPEDFKENGSCGNKNVKRAKQIHKRKSECESNEVNEPPMKYICIKQTVAVNCMVHFIDFEGRSDVESCVKMMQEMQPHKLVIVRGTGEATTALETLCKSLLPNTKIYKPGVGEVIDLTSGNQLLQVTLADSLMSSVKFHKLRGMELAWLDSIVNSDINQSKTDRKVSCSMFDSPTLEASEPITPPRKSLFVNRLRLSEFKQILSKHGIDSQYKDGVLQVKCSNGVVYIQRHSESRELIVESDGLSEEYYKIRTLLYEQFAIL</sequence>
<feature type="domain" description="Beta-Casp" evidence="8">
    <location>
        <begin position="243"/>
        <end position="368"/>
    </location>
</feature>
<feature type="region of interest" description="Disordered" evidence="6">
    <location>
        <begin position="395"/>
        <end position="419"/>
    </location>
</feature>
<dbReference type="SMART" id="SM01027">
    <property type="entry name" value="Beta-Casp"/>
    <property type="match status" value="1"/>
</dbReference>
<protein>
    <recommendedName>
        <fullName evidence="5">Cleavage and polyadenylation specificity factor subunit 2</fullName>
    </recommendedName>
    <alternativeName>
        <fullName evidence="5">Cleavage and polyadenylation specificity factor 100 kDa subunit</fullName>
    </alternativeName>
</protein>
<dbReference type="Pfam" id="PF10996">
    <property type="entry name" value="Beta-Casp"/>
    <property type="match status" value="1"/>
</dbReference>
<dbReference type="SUPFAM" id="SSF56281">
    <property type="entry name" value="Metallo-hydrolase/oxidoreductase"/>
    <property type="match status" value="1"/>
</dbReference>
<proteinExistence type="inferred from homology"/>
<evidence type="ECO:0000256" key="2">
    <source>
        <dbReference type="ARBA" id="ARBA00010624"/>
    </source>
</evidence>
<organism evidence="9 10">
    <name type="scientific">Orchesella dallaii</name>
    <dbReference type="NCBI Taxonomy" id="48710"/>
    <lineage>
        <taxon>Eukaryota</taxon>
        <taxon>Metazoa</taxon>
        <taxon>Ecdysozoa</taxon>
        <taxon>Arthropoda</taxon>
        <taxon>Hexapoda</taxon>
        <taxon>Collembola</taxon>
        <taxon>Entomobryomorpha</taxon>
        <taxon>Entomobryoidea</taxon>
        <taxon>Orchesellidae</taxon>
        <taxon>Orchesellinae</taxon>
        <taxon>Orchesella</taxon>
    </lineage>
</organism>
<keyword evidence="4 5" id="KW-0539">Nucleus</keyword>
<dbReference type="Pfam" id="PF13299">
    <property type="entry name" value="CPSF100_C"/>
    <property type="match status" value="1"/>
</dbReference>
<feature type="compositionally biased region" description="Basic and acidic residues" evidence="6">
    <location>
        <begin position="395"/>
        <end position="412"/>
    </location>
</feature>
<dbReference type="InterPro" id="IPR001279">
    <property type="entry name" value="Metallo-B-lactamas"/>
</dbReference>
<dbReference type="InterPro" id="IPR025069">
    <property type="entry name" value="Cpsf2_C"/>
</dbReference>
<comment type="caution">
    <text evidence="9">The sequence shown here is derived from an EMBL/GenBank/DDBJ whole genome shotgun (WGS) entry which is preliminary data.</text>
</comment>
<dbReference type="InterPro" id="IPR035639">
    <property type="entry name" value="CPSF2_MBL"/>
</dbReference>
<dbReference type="InterPro" id="IPR027075">
    <property type="entry name" value="CPSF2"/>
</dbReference>
<dbReference type="PANTHER" id="PTHR45922:SF1">
    <property type="entry name" value="CLEAVAGE AND POLYADENYLATION SPECIFICITY FACTOR SUBUNIT 2"/>
    <property type="match status" value="1"/>
</dbReference>
<dbReference type="SMART" id="SM00849">
    <property type="entry name" value="Lactamase_B"/>
    <property type="match status" value="1"/>
</dbReference>
<evidence type="ECO:0000256" key="1">
    <source>
        <dbReference type="ARBA" id="ARBA00004123"/>
    </source>
</evidence>
<comment type="subcellular location">
    <subcellularLocation>
        <location evidence="1 5">Nucleus</location>
    </subcellularLocation>
</comment>
<evidence type="ECO:0000256" key="4">
    <source>
        <dbReference type="ARBA" id="ARBA00023242"/>
    </source>
</evidence>
<dbReference type="InterPro" id="IPR022712">
    <property type="entry name" value="Beta_Casp"/>
</dbReference>
<dbReference type="InterPro" id="IPR011108">
    <property type="entry name" value="RMMBL"/>
</dbReference>
<keyword evidence="3 5" id="KW-0507">mRNA processing</keyword>
<keyword evidence="5" id="KW-0694">RNA-binding</keyword>
<evidence type="ECO:0000313" key="9">
    <source>
        <dbReference type="EMBL" id="CAL8124087.1"/>
    </source>
</evidence>
<dbReference type="InterPro" id="IPR036866">
    <property type="entry name" value="RibonucZ/Hydroxyglut_hydro"/>
</dbReference>
<dbReference type="Proteomes" id="UP001642540">
    <property type="component" value="Unassembled WGS sequence"/>
</dbReference>
<name>A0ABP1RFN1_9HEXA</name>